<dbReference type="Pfam" id="PF13302">
    <property type="entry name" value="Acetyltransf_3"/>
    <property type="match status" value="1"/>
</dbReference>
<dbReference type="STRING" id="263475.AMD00_11145"/>
<organism evidence="2 3">
    <name type="scientific">Viridibacillus arvi</name>
    <dbReference type="NCBI Taxonomy" id="263475"/>
    <lineage>
        <taxon>Bacteria</taxon>
        <taxon>Bacillati</taxon>
        <taxon>Bacillota</taxon>
        <taxon>Bacilli</taxon>
        <taxon>Bacillales</taxon>
        <taxon>Caryophanaceae</taxon>
        <taxon>Viridibacillus</taxon>
    </lineage>
</organism>
<dbReference type="Gene3D" id="3.40.630.30">
    <property type="match status" value="1"/>
</dbReference>
<evidence type="ECO:0000313" key="2">
    <source>
        <dbReference type="EMBL" id="KOO48955.1"/>
    </source>
</evidence>
<comment type="caution">
    <text evidence="2">The sequence shown here is derived from an EMBL/GenBank/DDBJ whole genome shotgun (WGS) entry which is preliminary data.</text>
</comment>
<feature type="domain" description="N-acetyltransferase" evidence="1">
    <location>
        <begin position="6"/>
        <end position="140"/>
    </location>
</feature>
<keyword evidence="3" id="KW-1185">Reference proteome</keyword>
<dbReference type="GeneID" id="301136650"/>
<reference evidence="3" key="1">
    <citation type="submission" date="2015-08" db="EMBL/GenBank/DDBJ databases">
        <title>Fjat-10028 dsm 16317.</title>
        <authorList>
            <person name="Liu B."/>
            <person name="Wang J."/>
            <person name="Zhu Y."/>
            <person name="Liu G."/>
            <person name="Chen Q."/>
            <person name="Chen Z."/>
            <person name="Lan J."/>
            <person name="Che J."/>
            <person name="Ge C."/>
            <person name="Shi H."/>
            <person name="Pan Z."/>
            <person name="Liu X."/>
        </authorList>
    </citation>
    <scope>NUCLEOTIDE SEQUENCE [LARGE SCALE GENOMIC DNA]</scope>
    <source>
        <strain evidence="3">DSM 16317</strain>
    </source>
</reference>
<name>A0A0M0LD38_9BACL</name>
<protein>
    <recommendedName>
        <fullName evidence="1">N-acetyltransferase domain-containing protein</fullName>
    </recommendedName>
</protein>
<gene>
    <name evidence="2" type="ORF">AMD00_11145</name>
</gene>
<proteinExistence type="predicted"/>
<dbReference type="InterPro" id="IPR000182">
    <property type="entry name" value="GNAT_dom"/>
</dbReference>
<sequence>MDRIRLVPHDVMYAEKISSLISSELVKNALGMDDCQTSVNGVLNFIRGMQLAERENQQLSRVIINDTSEIVGVTTLKDIEHEKKLCHIGTWIADPFWGLGYNEQAKEQILFIAFTQFNLEYVFAGARVENIRSQKAQAKLPYMTLSVEEEFPEELIKMERQEKTPCVLNVIKRDDFLAWYQKCYYDKVVND</sequence>
<evidence type="ECO:0000313" key="3">
    <source>
        <dbReference type="Proteomes" id="UP000036867"/>
    </source>
</evidence>
<evidence type="ECO:0000259" key="1">
    <source>
        <dbReference type="Pfam" id="PF13302"/>
    </source>
</evidence>
<dbReference type="EMBL" id="LILB01000005">
    <property type="protein sequence ID" value="KOO48955.1"/>
    <property type="molecule type" value="Genomic_DNA"/>
</dbReference>
<dbReference type="GO" id="GO:0016747">
    <property type="term" value="F:acyltransferase activity, transferring groups other than amino-acyl groups"/>
    <property type="evidence" value="ECO:0007669"/>
    <property type="project" value="InterPro"/>
</dbReference>
<dbReference type="PANTHER" id="PTHR43792:SF1">
    <property type="entry name" value="N-ACETYLTRANSFERASE DOMAIN-CONTAINING PROTEIN"/>
    <property type="match status" value="1"/>
</dbReference>
<dbReference type="PANTHER" id="PTHR43792">
    <property type="entry name" value="GNAT FAMILY, PUTATIVE (AFU_ORTHOLOGUE AFUA_3G00765)-RELATED-RELATED"/>
    <property type="match status" value="1"/>
</dbReference>
<dbReference type="InterPro" id="IPR016181">
    <property type="entry name" value="Acyl_CoA_acyltransferase"/>
</dbReference>
<accession>A0A0M0LD38</accession>
<dbReference type="Proteomes" id="UP000036867">
    <property type="component" value="Unassembled WGS sequence"/>
</dbReference>
<dbReference type="AlphaFoldDB" id="A0A0M0LD38"/>
<dbReference type="OrthoDB" id="2352097at2"/>
<dbReference type="RefSeq" id="WP_053417146.1">
    <property type="nucleotide sequence ID" value="NZ_LILB01000005.1"/>
</dbReference>
<dbReference type="InterPro" id="IPR051531">
    <property type="entry name" value="N-acetyltransferase"/>
</dbReference>
<dbReference type="SUPFAM" id="SSF55729">
    <property type="entry name" value="Acyl-CoA N-acyltransferases (Nat)"/>
    <property type="match status" value="1"/>
</dbReference>